<dbReference type="InterPro" id="IPR019823">
    <property type="entry name" value="Mechanosensitive_channel_CS"/>
</dbReference>
<keyword evidence="5 10" id="KW-0812">Transmembrane</keyword>
<keyword evidence="4 10" id="KW-1003">Cell membrane</keyword>
<dbReference type="PROSITE" id="PS01327">
    <property type="entry name" value="MSCL"/>
    <property type="match status" value="1"/>
</dbReference>
<organism evidence="11 12">
    <name type="scientific">Granulicella rosea</name>
    <dbReference type="NCBI Taxonomy" id="474952"/>
    <lineage>
        <taxon>Bacteria</taxon>
        <taxon>Pseudomonadati</taxon>
        <taxon>Acidobacteriota</taxon>
        <taxon>Terriglobia</taxon>
        <taxon>Terriglobales</taxon>
        <taxon>Acidobacteriaceae</taxon>
        <taxon>Granulicella</taxon>
    </lineage>
</organism>
<evidence type="ECO:0000313" key="11">
    <source>
        <dbReference type="EMBL" id="SNS95025.1"/>
    </source>
</evidence>
<comment type="function">
    <text evidence="10">Channel that opens in response to stretch forces in the membrane lipid bilayer. May participate in the regulation of osmotic pressure changes within the cell.</text>
</comment>
<dbReference type="RefSeq" id="WP_089408313.1">
    <property type="nucleotide sequence ID" value="NZ_FZOU01000003.1"/>
</dbReference>
<dbReference type="InterPro" id="IPR037673">
    <property type="entry name" value="MSC/AndL"/>
</dbReference>
<evidence type="ECO:0000256" key="8">
    <source>
        <dbReference type="ARBA" id="ARBA00023136"/>
    </source>
</evidence>
<dbReference type="OrthoDB" id="9810350at2"/>
<dbReference type="InterPro" id="IPR036019">
    <property type="entry name" value="MscL_channel"/>
</dbReference>
<evidence type="ECO:0000256" key="10">
    <source>
        <dbReference type="HAMAP-Rule" id="MF_00115"/>
    </source>
</evidence>
<comment type="subcellular location">
    <subcellularLocation>
        <location evidence="1 10">Cell membrane</location>
        <topology evidence="1 10">Multi-pass membrane protein</topology>
    </subcellularLocation>
</comment>
<accession>A0A239IN89</accession>
<keyword evidence="8 10" id="KW-0472">Membrane</keyword>
<evidence type="ECO:0000256" key="7">
    <source>
        <dbReference type="ARBA" id="ARBA00023065"/>
    </source>
</evidence>
<dbReference type="AlphaFoldDB" id="A0A239IN89"/>
<dbReference type="Pfam" id="PF01741">
    <property type="entry name" value="MscL"/>
    <property type="match status" value="1"/>
</dbReference>
<keyword evidence="12" id="KW-1185">Reference proteome</keyword>
<comment type="subunit">
    <text evidence="10">Homopentamer.</text>
</comment>
<dbReference type="HAMAP" id="MF_00115">
    <property type="entry name" value="MscL"/>
    <property type="match status" value="1"/>
</dbReference>
<feature type="transmembrane region" description="Helical" evidence="10">
    <location>
        <begin position="12"/>
        <end position="34"/>
    </location>
</feature>
<dbReference type="InterPro" id="IPR001185">
    <property type="entry name" value="MS_channel"/>
</dbReference>
<dbReference type="GO" id="GO:0005886">
    <property type="term" value="C:plasma membrane"/>
    <property type="evidence" value="ECO:0007669"/>
    <property type="project" value="UniProtKB-SubCell"/>
</dbReference>
<dbReference type="EMBL" id="FZOU01000003">
    <property type="protein sequence ID" value="SNS95025.1"/>
    <property type="molecule type" value="Genomic_DNA"/>
</dbReference>
<keyword evidence="9 10" id="KW-0407">Ion channel</keyword>
<proteinExistence type="inferred from homology"/>
<protein>
    <recommendedName>
        <fullName evidence="10">Large-conductance mechanosensitive channel</fullName>
    </recommendedName>
</protein>
<dbReference type="NCBIfam" id="TIGR00220">
    <property type="entry name" value="mscL"/>
    <property type="match status" value="1"/>
</dbReference>
<evidence type="ECO:0000256" key="3">
    <source>
        <dbReference type="ARBA" id="ARBA00022448"/>
    </source>
</evidence>
<comment type="similarity">
    <text evidence="2 10">Belongs to the MscL family.</text>
</comment>
<name>A0A239IN89_9BACT</name>
<keyword evidence="3 10" id="KW-0813">Transport</keyword>
<keyword evidence="6 10" id="KW-1133">Transmembrane helix</keyword>
<dbReference type="PANTHER" id="PTHR30266">
    <property type="entry name" value="MECHANOSENSITIVE CHANNEL MSCL"/>
    <property type="match status" value="1"/>
</dbReference>
<dbReference type="GO" id="GO:0008381">
    <property type="term" value="F:mechanosensitive monoatomic ion channel activity"/>
    <property type="evidence" value="ECO:0007669"/>
    <property type="project" value="UniProtKB-UniRule"/>
</dbReference>
<dbReference type="Proteomes" id="UP000198356">
    <property type="component" value="Unassembled WGS sequence"/>
</dbReference>
<dbReference type="PRINTS" id="PR01264">
    <property type="entry name" value="MECHCHANNEL"/>
</dbReference>
<dbReference type="PANTHER" id="PTHR30266:SF2">
    <property type="entry name" value="LARGE-CONDUCTANCE MECHANOSENSITIVE CHANNEL"/>
    <property type="match status" value="1"/>
</dbReference>
<sequence length="134" mass="14450">MLKGFRDFILRGNVVDLAVAVIIGGAFGAVVTALTNNILMQFIAAIIKKPDFSKVVFDLNGTPIQYGSFLNAVINFLIVAGVVYFFVVVPLNYLLAKVKKPAEVVAPTTKPCPECLSDVPIAARRCKFCTSQLA</sequence>
<evidence type="ECO:0000256" key="9">
    <source>
        <dbReference type="ARBA" id="ARBA00023303"/>
    </source>
</evidence>
<evidence type="ECO:0000256" key="6">
    <source>
        <dbReference type="ARBA" id="ARBA00022989"/>
    </source>
</evidence>
<gene>
    <name evidence="10" type="primary">mscL</name>
    <name evidence="11" type="ORF">SAMN05421770_103195</name>
</gene>
<reference evidence="11 12" key="1">
    <citation type="submission" date="2017-06" db="EMBL/GenBank/DDBJ databases">
        <authorList>
            <person name="Kim H.J."/>
            <person name="Triplett B.A."/>
        </authorList>
    </citation>
    <scope>NUCLEOTIDE SEQUENCE [LARGE SCALE GENOMIC DNA]</scope>
    <source>
        <strain evidence="11 12">DSM 18704</strain>
    </source>
</reference>
<keyword evidence="7 10" id="KW-0406">Ion transport</keyword>
<evidence type="ECO:0000313" key="12">
    <source>
        <dbReference type="Proteomes" id="UP000198356"/>
    </source>
</evidence>
<evidence type="ECO:0000256" key="5">
    <source>
        <dbReference type="ARBA" id="ARBA00022692"/>
    </source>
</evidence>
<dbReference type="SUPFAM" id="SSF81330">
    <property type="entry name" value="Gated mechanosensitive channel"/>
    <property type="match status" value="1"/>
</dbReference>
<evidence type="ECO:0000256" key="2">
    <source>
        <dbReference type="ARBA" id="ARBA00007254"/>
    </source>
</evidence>
<evidence type="ECO:0000256" key="4">
    <source>
        <dbReference type="ARBA" id="ARBA00022475"/>
    </source>
</evidence>
<dbReference type="Gene3D" id="1.10.1200.120">
    <property type="entry name" value="Large-conductance mechanosensitive channel, MscL, domain 1"/>
    <property type="match status" value="1"/>
</dbReference>
<feature type="transmembrane region" description="Helical" evidence="10">
    <location>
        <begin position="72"/>
        <end position="95"/>
    </location>
</feature>
<evidence type="ECO:0000256" key="1">
    <source>
        <dbReference type="ARBA" id="ARBA00004651"/>
    </source>
</evidence>